<feature type="transmembrane region" description="Helical" evidence="7">
    <location>
        <begin position="143"/>
        <end position="160"/>
    </location>
</feature>
<evidence type="ECO:0000259" key="8">
    <source>
        <dbReference type="Pfam" id="PF06738"/>
    </source>
</evidence>
<accession>A0A9D1LVB0</accession>
<keyword evidence="3 7" id="KW-0812">Transmembrane</keyword>
<comment type="caution">
    <text evidence="9">The sequence shown here is derived from an EMBL/GenBank/DDBJ whole genome shotgun (WGS) entry which is preliminary data.</text>
</comment>
<feature type="transmembrane region" description="Helical" evidence="7">
    <location>
        <begin position="197"/>
        <end position="215"/>
    </location>
</feature>
<dbReference type="InterPro" id="IPR050539">
    <property type="entry name" value="ThrE_Dicarb/AminoAcid_Exp"/>
</dbReference>
<dbReference type="PANTHER" id="PTHR34390:SF2">
    <property type="entry name" value="SUCCINATE TRANSPORTER SUBUNIT YJJP-RELATED"/>
    <property type="match status" value="1"/>
</dbReference>
<dbReference type="GO" id="GO:0015744">
    <property type="term" value="P:succinate transport"/>
    <property type="evidence" value="ECO:0007669"/>
    <property type="project" value="TreeGrafter"/>
</dbReference>
<evidence type="ECO:0000313" key="9">
    <source>
        <dbReference type="EMBL" id="HIU48775.1"/>
    </source>
</evidence>
<evidence type="ECO:0000256" key="7">
    <source>
        <dbReference type="SAM" id="Phobius"/>
    </source>
</evidence>
<name>A0A9D1LVB0_9FIRM</name>
<organism evidence="9 10">
    <name type="scientific">Candidatus Avimonoglobus intestinipullorum</name>
    <dbReference type="NCBI Taxonomy" id="2840699"/>
    <lineage>
        <taxon>Bacteria</taxon>
        <taxon>Bacillati</taxon>
        <taxon>Bacillota</taxon>
        <taxon>Clostridia</taxon>
        <taxon>Eubacteriales</taxon>
        <taxon>Candidatus Avimonoglobus</taxon>
    </lineage>
</organism>
<reference evidence="9" key="1">
    <citation type="submission" date="2020-10" db="EMBL/GenBank/DDBJ databases">
        <authorList>
            <person name="Gilroy R."/>
        </authorList>
    </citation>
    <scope>NUCLEOTIDE SEQUENCE</scope>
    <source>
        <strain evidence="9">ChiSjej4B22-9803</strain>
    </source>
</reference>
<dbReference type="EMBL" id="DVND01000141">
    <property type="protein sequence ID" value="HIU48775.1"/>
    <property type="molecule type" value="Genomic_DNA"/>
</dbReference>
<dbReference type="GO" id="GO:0022857">
    <property type="term" value="F:transmembrane transporter activity"/>
    <property type="evidence" value="ECO:0007669"/>
    <property type="project" value="InterPro"/>
</dbReference>
<feature type="transmembrane region" description="Helical" evidence="7">
    <location>
        <begin position="119"/>
        <end position="137"/>
    </location>
</feature>
<dbReference type="GO" id="GO:0005886">
    <property type="term" value="C:plasma membrane"/>
    <property type="evidence" value="ECO:0007669"/>
    <property type="project" value="UniProtKB-SubCell"/>
</dbReference>
<proteinExistence type="inferred from homology"/>
<dbReference type="Proteomes" id="UP000824111">
    <property type="component" value="Unassembled WGS sequence"/>
</dbReference>
<comment type="subcellular location">
    <subcellularLocation>
        <location evidence="1">Cell membrane</location>
        <topology evidence="1">Multi-pass membrane protein</topology>
    </subcellularLocation>
</comment>
<reference evidence="9" key="2">
    <citation type="journal article" date="2021" name="PeerJ">
        <title>Extensive microbial diversity within the chicken gut microbiome revealed by metagenomics and culture.</title>
        <authorList>
            <person name="Gilroy R."/>
            <person name="Ravi A."/>
            <person name="Getino M."/>
            <person name="Pursley I."/>
            <person name="Horton D.L."/>
            <person name="Alikhan N.F."/>
            <person name="Baker D."/>
            <person name="Gharbi K."/>
            <person name="Hall N."/>
            <person name="Watson M."/>
            <person name="Adriaenssens E.M."/>
            <person name="Foster-Nyarko E."/>
            <person name="Jarju S."/>
            <person name="Secka A."/>
            <person name="Antonio M."/>
            <person name="Oren A."/>
            <person name="Chaudhuri R.R."/>
            <person name="La Ragione R."/>
            <person name="Hildebrand F."/>
            <person name="Pallen M.J."/>
        </authorList>
    </citation>
    <scope>NUCLEOTIDE SEQUENCE</scope>
    <source>
        <strain evidence="9">ChiSjej4B22-9803</strain>
    </source>
</reference>
<keyword evidence="2" id="KW-1003">Cell membrane</keyword>
<keyword evidence="5 7" id="KW-0472">Membrane</keyword>
<feature type="domain" description="Threonine/serine exporter-like N-terminal" evidence="8">
    <location>
        <begin position="12"/>
        <end position="250"/>
    </location>
</feature>
<protein>
    <submittedName>
        <fullName evidence="9">Threonine/serine exporter family protein</fullName>
    </submittedName>
</protein>
<keyword evidence="4 7" id="KW-1133">Transmembrane helix</keyword>
<evidence type="ECO:0000256" key="3">
    <source>
        <dbReference type="ARBA" id="ARBA00022692"/>
    </source>
</evidence>
<dbReference type="Pfam" id="PF06738">
    <property type="entry name" value="ThrE"/>
    <property type="match status" value="1"/>
</dbReference>
<evidence type="ECO:0000256" key="2">
    <source>
        <dbReference type="ARBA" id="ARBA00022475"/>
    </source>
</evidence>
<evidence type="ECO:0000256" key="6">
    <source>
        <dbReference type="ARBA" id="ARBA00034125"/>
    </source>
</evidence>
<sequence>MVRLTEERFIDTVLEIGSQMLLCGGEVYRAEEAVTRILKAYGAASVEMFVVSTCIIVTVTDKQGGYITKTKNVHGHETDLDKLDRLNSMCRVICNIRPSRAEVERYFHQILQYKTYPGWLKNIVYLIISAAFSMFFGGSARDAAVSAVLGLLLMALLKICKKLDVNSLFSIALSSYICGLLAQGAMRLGLGEHLDSIIIGNIMLIIPGLAFTNAARDMIGGDIMSGMLRLMDAALTAVAVSVGFAFAVRFGWGM</sequence>
<evidence type="ECO:0000256" key="5">
    <source>
        <dbReference type="ARBA" id="ARBA00023136"/>
    </source>
</evidence>
<feature type="transmembrane region" description="Helical" evidence="7">
    <location>
        <begin position="167"/>
        <end position="185"/>
    </location>
</feature>
<dbReference type="PANTHER" id="PTHR34390">
    <property type="entry name" value="UPF0442 PROTEIN YJJB-RELATED"/>
    <property type="match status" value="1"/>
</dbReference>
<feature type="transmembrane region" description="Helical" evidence="7">
    <location>
        <begin position="227"/>
        <end position="252"/>
    </location>
</feature>
<evidence type="ECO:0000256" key="1">
    <source>
        <dbReference type="ARBA" id="ARBA00004651"/>
    </source>
</evidence>
<dbReference type="InterPro" id="IPR010619">
    <property type="entry name" value="ThrE-like_N"/>
</dbReference>
<evidence type="ECO:0000256" key="4">
    <source>
        <dbReference type="ARBA" id="ARBA00022989"/>
    </source>
</evidence>
<gene>
    <name evidence="9" type="ORF">IAB04_05380</name>
</gene>
<evidence type="ECO:0000313" key="10">
    <source>
        <dbReference type="Proteomes" id="UP000824111"/>
    </source>
</evidence>
<dbReference type="AlphaFoldDB" id="A0A9D1LVB0"/>
<comment type="similarity">
    <text evidence="6">Belongs to the ThrE exporter (TC 2.A.79) family.</text>
</comment>